<dbReference type="InterPro" id="IPR011009">
    <property type="entry name" value="Kinase-like_dom_sf"/>
</dbReference>
<dbReference type="GO" id="GO:0043539">
    <property type="term" value="F:protein serine/threonine kinase activator activity"/>
    <property type="evidence" value="ECO:0007669"/>
    <property type="project" value="InterPro"/>
</dbReference>
<dbReference type="SMART" id="SM00220">
    <property type="entry name" value="S_TKc"/>
    <property type="match status" value="1"/>
</dbReference>
<dbReference type="InterPro" id="IPR000719">
    <property type="entry name" value="Prot_kinase_dom"/>
</dbReference>
<dbReference type="PIRSF" id="PIRSF000654">
    <property type="entry name" value="Integrin-linked_kinase"/>
    <property type="match status" value="1"/>
</dbReference>
<feature type="non-terminal residue" evidence="3">
    <location>
        <position position="278"/>
    </location>
</feature>
<comment type="similarity">
    <text evidence="1">Belongs to the protein kinase superfamily. STE Ser/Thr protein kinase family. STE20 subfamily.</text>
</comment>
<dbReference type="AlphaFoldDB" id="A0A1X2HXF4"/>
<dbReference type="GO" id="GO:0004672">
    <property type="term" value="F:protein kinase activity"/>
    <property type="evidence" value="ECO:0007669"/>
    <property type="project" value="InterPro"/>
</dbReference>
<name>A0A1X2HXF4_9FUNG</name>
<evidence type="ECO:0000259" key="2">
    <source>
        <dbReference type="PROSITE" id="PS50011"/>
    </source>
</evidence>
<dbReference type="GO" id="GO:0005524">
    <property type="term" value="F:ATP binding"/>
    <property type="evidence" value="ECO:0007669"/>
    <property type="project" value="InterPro"/>
</dbReference>
<dbReference type="PROSITE" id="PS50011">
    <property type="entry name" value="PROTEIN_KINASE_DOM"/>
    <property type="match status" value="1"/>
</dbReference>
<gene>
    <name evidence="3" type="ORF">BCR42DRAFT_289097</name>
</gene>
<dbReference type="PANTHER" id="PTHR48014:SF21">
    <property type="entry name" value="SERINE_THREONINE-PROTEIN KINASE FRAY2"/>
    <property type="match status" value="1"/>
</dbReference>
<evidence type="ECO:0000256" key="1">
    <source>
        <dbReference type="ARBA" id="ARBA00008874"/>
    </source>
</evidence>
<keyword evidence="4" id="KW-1185">Reference proteome</keyword>
<dbReference type="Pfam" id="PF00069">
    <property type="entry name" value="Pkinase"/>
    <property type="match status" value="1"/>
</dbReference>
<accession>A0A1X2HXF4</accession>
<sequence length="278" mass="31238">GYGSSAIVYGAVYLPMKKLVALKMIDLDMFERNQIDELRRETALMALSKHPNVLKVYGSFVNGSKLYIITPYLSFGSCLDIMKTSFKNGFEEITIATILKQALEGLVYLHKNGHIHRDVKAGNLLMDDQGTVLLADFGVSSSLSEKGDVRKTFVGTPCWMAPEVMEQDGYDFKADIWSFGITAYELAAGHAPFAKYPPMKVLKLTLSNAPPSLDQEKTEHKYSKLLKDMIDLCLQKNPDARPSAEKLLLHPFFKQAKKKDYLFKSILSQVLPIDQRPH</sequence>
<evidence type="ECO:0000313" key="3">
    <source>
        <dbReference type="EMBL" id="ORZ04369.1"/>
    </source>
</evidence>
<dbReference type="OrthoDB" id="248923at2759"/>
<comment type="caution">
    <text evidence="3">The sequence shown here is derived from an EMBL/GenBank/DDBJ whole genome shotgun (WGS) entry which is preliminary data.</text>
</comment>
<dbReference type="FunFam" id="1.10.510.10:FF:000947">
    <property type="entry name" value="serine/threonine-protein kinase OSR1"/>
    <property type="match status" value="1"/>
</dbReference>
<reference evidence="3 4" key="1">
    <citation type="submission" date="2016-07" db="EMBL/GenBank/DDBJ databases">
        <title>Pervasive Adenine N6-methylation of Active Genes in Fungi.</title>
        <authorList>
            <consortium name="DOE Joint Genome Institute"/>
            <person name="Mondo S.J."/>
            <person name="Dannebaum R.O."/>
            <person name="Kuo R.C."/>
            <person name="Labutti K."/>
            <person name="Haridas S."/>
            <person name="Kuo A."/>
            <person name="Salamov A."/>
            <person name="Ahrendt S.R."/>
            <person name="Lipzen A."/>
            <person name="Sullivan W."/>
            <person name="Andreopoulos W.B."/>
            <person name="Clum A."/>
            <person name="Lindquist E."/>
            <person name="Daum C."/>
            <person name="Ramamoorthy G.K."/>
            <person name="Gryganskyi A."/>
            <person name="Culley D."/>
            <person name="Magnuson J.K."/>
            <person name="James T.Y."/>
            <person name="O'Malley M.A."/>
            <person name="Stajich J.E."/>
            <person name="Spatafora J.W."/>
            <person name="Visel A."/>
            <person name="Grigoriev I.V."/>
        </authorList>
    </citation>
    <scope>NUCLEOTIDE SEQUENCE [LARGE SCALE GENOMIC DNA]</scope>
    <source>
        <strain evidence="3 4">NRRL 1336</strain>
    </source>
</reference>
<dbReference type="SUPFAM" id="SSF56112">
    <property type="entry name" value="Protein kinase-like (PK-like)"/>
    <property type="match status" value="1"/>
</dbReference>
<proteinExistence type="inferred from homology"/>
<keyword evidence="3" id="KW-0418">Kinase</keyword>
<evidence type="ECO:0000313" key="4">
    <source>
        <dbReference type="Proteomes" id="UP000193560"/>
    </source>
</evidence>
<dbReference type="EMBL" id="MCGE01000051">
    <property type="protein sequence ID" value="ORZ04369.1"/>
    <property type="molecule type" value="Genomic_DNA"/>
</dbReference>
<organism evidence="3 4">
    <name type="scientific">Absidia repens</name>
    <dbReference type="NCBI Taxonomy" id="90262"/>
    <lineage>
        <taxon>Eukaryota</taxon>
        <taxon>Fungi</taxon>
        <taxon>Fungi incertae sedis</taxon>
        <taxon>Mucoromycota</taxon>
        <taxon>Mucoromycotina</taxon>
        <taxon>Mucoromycetes</taxon>
        <taxon>Mucorales</taxon>
        <taxon>Cunninghamellaceae</taxon>
        <taxon>Absidia</taxon>
    </lineage>
</organism>
<keyword evidence="3" id="KW-0808">Transferase</keyword>
<protein>
    <submittedName>
        <fullName evidence="3">Kinase-like domain-containing protein</fullName>
    </submittedName>
</protein>
<dbReference type="InterPro" id="IPR047173">
    <property type="entry name" value="STRAD_A/B-like"/>
</dbReference>
<dbReference type="Gene3D" id="1.10.510.10">
    <property type="entry name" value="Transferase(Phosphotransferase) domain 1"/>
    <property type="match status" value="1"/>
</dbReference>
<dbReference type="STRING" id="90262.A0A1X2HXF4"/>
<feature type="domain" description="Protein kinase" evidence="2">
    <location>
        <begin position="1"/>
        <end position="253"/>
    </location>
</feature>
<dbReference type="Gene3D" id="3.30.200.20">
    <property type="entry name" value="Phosphorylase Kinase, domain 1"/>
    <property type="match status" value="1"/>
</dbReference>
<dbReference type="Proteomes" id="UP000193560">
    <property type="component" value="Unassembled WGS sequence"/>
</dbReference>
<dbReference type="PANTHER" id="PTHR48014">
    <property type="entry name" value="SERINE/THREONINE-PROTEIN KINASE FRAY2"/>
    <property type="match status" value="1"/>
</dbReference>
<feature type="non-terminal residue" evidence="3">
    <location>
        <position position="1"/>
    </location>
</feature>